<name>A0A1G7FD18_9SPHI</name>
<organism evidence="2 3">
    <name type="scientific">Mucilaginibacter pineti</name>
    <dbReference type="NCBI Taxonomy" id="1391627"/>
    <lineage>
        <taxon>Bacteria</taxon>
        <taxon>Pseudomonadati</taxon>
        <taxon>Bacteroidota</taxon>
        <taxon>Sphingobacteriia</taxon>
        <taxon>Sphingobacteriales</taxon>
        <taxon>Sphingobacteriaceae</taxon>
        <taxon>Mucilaginibacter</taxon>
    </lineage>
</organism>
<accession>A0A1G7FD18</accession>
<evidence type="ECO:0008006" key="4">
    <source>
        <dbReference type="Google" id="ProtNLM"/>
    </source>
</evidence>
<evidence type="ECO:0000256" key="1">
    <source>
        <dbReference type="SAM" id="SignalP"/>
    </source>
</evidence>
<proteinExistence type="predicted"/>
<keyword evidence="3" id="KW-1185">Reference proteome</keyword>
<keyword evidence="1" id="KW-0732">Signal</keyword>
<protein>
    <recommendedName>
        <fullName evidence="4">Lipocalin-like domain-containing protein</fullName>
    </recommendedName>
</protein>
<sequence>MNAKLLTAALAAALLTALASCKKDANGPSSKEKYLTTGTWTLQKIEYQTQDGGWVPDPHAADMDHIALSFHTDKSVTAVDGSSSAIDLWEATDDFSQLTVSPKSGGAVTYGVSELTGSTMVLVPAGGYSSYYKGERDTYAH</sequence>
<feature type="chain" id="PRO_5011666546" description="Lipocalin-like domain-containing protein" evidence="1">
    <location>
        <begin position="20"/>
        <end position="141"/>
    </location>
</feature>
<dbReference type="AlphaFoldDB" id="A0A1G7FD18"/>
<dbReference type="EMBL" id="FNAI01000009">
    <property type="protein sequence ID" value="SDE73829.1"/>
    <property type="molecule type" value="Genomic_DNA"/>
</dbReference>
<reference evidence="2 3" key="1">
    <citation type="submission" date="2016-10" db="EMBL/GenBank/DDBJ databases">
        <authorList>
            <person name="de Groot N.N."/>
        </authorList>
    </citation>
    <scope>NUCLEOTIDE SEQUENCE [LARGE SCALE GENOMIC DNA]</scope>
    <source>
        <strain evidence="2 3">47C3B</strain>
    </source>
</reference>
<dbReference type="RefSeq" id="WP_091151281.1">
    <property type="nucleotide sequence ID" value="NZ_FNAI01000009.1"/>
</dbReference>
<dbReference type="Proteomes" id="UP000199072">
    <property type="component" value="Unassembled WGS sequence"/>
</dbReference>
<feature type="signal peptide" evidence="1">
    <location>
        <begin position="1"/>
        <end position="19"/>
    </location>
</feature>
<evidence type="ECO:0000313" key="2">
    <source>
        <dbReference type="EMBL" id="SDE73829.1"/>
    </source>
</evidence>
<gene>
    <name evidence="2" type="ORF">SAMN05216464_1095</name>
</gene>
<evidence type="ECO:0000313" key="3">
    <source>
        <dbReference type="Proteomes" id="UP000199072"/>
    </source>
</evidence>
<dbReference type="PROSITE" id="PS51257">
    <property type="entry name" value="PROKAR_LIPOPROTEIN"/>
    <property type="match status" value="1"/>
</dbReference>